<keyword evidence="6" id="KW-1185">Reference proteome</keyword>
<dbReference type="Pfam" id="PF00643">
    <property type="entry name" value="zf-B_box"/>
    <property type="match status" value="1"/>
</dbReference>
<protein>
    <submittedName>
        <fullName evidence="5">Kelch motif family protein</fullName>
    </submittedName>
</protein>
<dbReference type="SUPFAM" id="SSF117281">
    <property type="entry name" value="Kelch motif"/>
    <property type="match status" value="1"/>
</dbReference>
<feature type="domain" description="B box-type" evidence="4">
    <location>
        <begin position="136"/>
        <end position="176"/>
    </location>
</feature>
<proteinExistence type="predicted"/>
<dbReference type="Gene3D" id="3.30.160.60">
    <property type="entry name" value="Classic Zinc Finger"/>
    <property type="match status" value="1"/>
</dbReference>
<dbReference type="PROSITE" id="PS50119">
    <property type="entry name" value="ZF_BBOX"/>
    <property type="match status" value="1"/>
</dbReference>
<dbReference type="SMART" id="SM00336">
    <property type="entry name" value="BBOX"/>
    <property type="match status" value="1"/>
</dbReference>
<dbReference type="InterPro" id="IPR006652">
    <property type="entry name" value="Kelch_1"/>
</dbReference>
<evidence type="ECO:0000313" key="5">
    <source>
        <dbReference type="EMBL" id="CDW85029.1"/>
    </source>
</evidence>
<keyword evidence="3" id="KW-0862">Zinc</keyword>
<keyword evidence="1" id="KW-0880">Kelch repeat</keyword>
<keyword evidence="2" id="KW-0677">Repeat</keyword>
<evidence type="ECO:0000256" key="2">
    <source>
        <dbReference type="ARBA" id="ARBA00022737"/>
    </source>
</evidence>
<dbReference type="PANTHER" id="PTHR46344">
    <property type="entry name" value="OS02G0202900 PROTEIN"/>
    <property type="match status" value="1"/>
</dbReference>
<gene>
    <name evidence="5" type="primary">Contig2426.g2613</name>
    <name evidence="5" type="ORF">STYLEM_14099</name>
</gene>
<accession>A0A078AS76</accession>
<dbReference type="GO" id="GO:0008270">
    <property type="term" value="F:zinc ion binding"/>
    <property type="evidence" value="ECO:0007669"/>
    <property type="project" value="UniProtKB-KW"/>
</dbReference>
<dbReference type="Proteomes" id="UP000039865">
    <property type="component" value="Unassembled WGS sequence"/>
</dbReference>
<dbReference type="InterPro" id="IPR000315">
    <property type="entry name" value="Znf_B-box"/>
</dbReference>
<dbReference type="EMBL" id="CCKQ01013374">
    <property type="protein sequence ID" value="CDW85029.1"/>
    <property type="molecule type" value="Genomic_DNA"/>
</dbReference>
<dbReference type="InParanoid" id="A0A078AS76"/>
<keyword evidence="3" id="KW-0863">Zinc-finger</keyword>
<sequence length="678" mass="78383">MDQSIRQSAANDMDIMQAILQANQNMQAQSMIRGDHEYAVRQSDAMNLDADDALFLQNQSMNQSLGLNQLGSSLLQYNNHSTNQINPAFASVMRNTVHNFNFQQNSSNNNNDIFDHIIGNNSSQIKRNQSIPNEPNAPLFCSLHGRPLEFFCFDDKQRICQDCVKNQHKTHRFNFINVCATINKELLDLLKSKSLELQLDRKIMQKDTVLKFKKMIREEVLKMKDESKQALEDACSRILQQINRGELRNIEREVELFQSFFFHKIQNFNYRIRQATDQISKSLKEEKYLEVMLEKDKIESFDQELQLLGDQIKQKKEYFKTMLVKLQNQLDLSSFQQVRERAEMAQRSLELFSKENRIAVFVPNKKQIIMHDLKYFTQKTLNIQEMEHTFGNFSTILQSSLNSRIYVCGGKQRKKLFEYDERNGVLIEKSEMHYGRSNHAFVEVTLTGELIAIGGWDGEKSMSQAEGFAMNGNSWRHLPRLVEERHSLSACRLGDSFVYAIGGSSAINYGSSLSTIERLNFASPHFEGASHWELIFLFGQYCDAKRSQLGSVALTDSTIMLFGGFMDTDLTNMCFKVDTNTFEITKMDCVMKKSKKFIKFKDYTIKINPQQYQGFNQGAGSNITNRRQVAGNLVLGGEQNLINDQSQGFVYIVDDENEIHQYDITRNQWFIVETNREN</sequence>
<evidence type="ECO:0000259" key="4">
    <source>
        <dbReference type="PROSITE" id="PS50119"/>
    </source>
</evidence>
<name>A0A078AS76_STYLE</name>
<evidence type="ECO:0000256" key="3">
    <source>
        <dbReference type="PROSITE-ProRule" id="PRU00024"/>
    </source>
</evidence>
<evidence type="ECO:0000313" key="6">
    <source>
        <dbReference type="Proteomes" id="UP000039865"/>
    </source>
</evidence>
<keyword evidence="3" id="KW-0479">Metal-binding</keyword>
<dbReference type="InterPro" id="IPR015915">
    <property type="entry name" value="Kelch-typ_b-propeller"/>
</dbReference>
<dbReference type="PANTHER" id="PTHR46344:SF27">
    <property type="entry name" value="KELCH REPEAT SUPERFAMILY PROTEIN"/>
    <property type="match status" value="1"/>
</dbReference>
<dbReference type="SUPFAM" id="SSF57845">
    <property type="entry name" value="B-box zinc-binding domain"/>
    <property type="match status" value="1"/>
</dbReference>
<reference evidence="5 6" key="1">
    <citation type="submission" date="2014-06" db="EMBL/GenBank/DDBJ databases">
        <authorList>
            <person name="Swart Estienne"/>
        </authorList>
    </citation>
    <scope>NUCLEOTIDE SEQUENCE [LARGE SCALE GENOMIC DNA]</scope>
    <source>
        <strain evidence="5 6">130c</strain>
    </source>
</reference>
<dbReference type="Gene3D" id="2.120.10.80">
    <property type="entry name" value="Kelch-type beta propeller"/>
    <property type="match status" value="1"/>
</dbReference>
<dbReference type="SMART" id="SM00612">
    <property type="entry name" value="Kelch"/>
    <property type="match status" value="2"/>
</dbReference>
<organism evidence="5 6">
    <name type="scientific">Stylonychia lemnae</name>
    <name type="common">Ciliate</name>
    <dbReference type="NCBI Taxonomy" id="5949"/>
    <lineage>
        <taxon>Eukaryota</taxon>
        <taxon>Sar</taxon>
        <taxon>Alveolata</taxon>
        <taxon>Ciliophora</taxon>
        <taxon>Intramacronucleata</taxon>
        <taxon>Spirotrichea</taxon>
        <taxon>Stichotrichia</taxon>
        <taxon>Sporadotrichida</taxon>
        <taxon>Oxytrichidae</taxon>
        <taxon>Stylonychinae</taxon>
        <taxon>Stylonychia</taxon>
    </lineage>
</organism>
<evidence type="ECO:0000256" key="1">
    <source>
        <dbReference type="ARBA" id="ARBA00022441"/>
    </source>
</evidence>
<dbReference type="OrthoDB" id="6270329at2759"/>
<dbReference type="CDD" id="cd19769">
    <property type="entry name" value="Bbox2_TRIM16-like"/>
    <property type="match status" value="1"/>
</dbReference>
<dbReference type="AlphaFoldDB" id="A0A078AS76"/>